<feature type="region of interest" description="Disordered" evidence="3">
    <location>
        <begin position="1"/>
        <end position="262"/>
    </location>
</feature>
<dbReference type="SMART" id="SM00066">
    <property type="entry name" value="GAL4"/>
    <property type="match status" value="1"/>
</dbReference>
<sequence>MNDQSPPKRVTRARAAAKTSDAGVKIATAASKAKLTRAASTNKRKTRAQDEQEEDELADMPKTIEPEPTRATRGRVKKAPEPVMNESAPVAPKSTRGRPKKAATEMPAPPAEPTRSLRGRATKIEVTDETPIAEDAPKRAVRTRAATITKAPPKKSVKFEEPDKENVLPVAAGAKGKGKAAEASTGLRAKPVRKPAAAARATRGRGKATTDEKEEKEEKSSPLSPKKATQVGATKGHASDDELAIAEKTPMQPLMKSPVKPPGSIFNTAKKLDFSNSMSAHRAVSDVTQDLGTAVMGSPARRPPQSPFKDAIKAAPVKITLGDSVLKSPFKLSLPPPTTNTDAKPNLKASLLHSPARRPQSPMKVSENGSPSRSTSSKTLFASTPKVSTLKMSKFTTPRTINKSIPPPSAMAPASIAKPHAEDIPETDENSELFKSPAQLNLEFSGRLSSIVPRDVDPDAVLPEGLTDAATVPIAELVSTDDTAVHGSAEVLKVEESAEQLVSEEVPALGSTTPSASPSGYSTGTYVPREEDENPFEDTDSEDELASDSSQYAVGPFSGFRSASHDFESYPSTPFTAIAKTPRTAKTIRHSSEKTPSRTDKLGFTPLAQQLSDWMAASPAKAEEEKADQATPTNIKKNAGVESIAITVQPSPAKSTYFDDEMSVREELASEPEPAEMEPDILEGNFSAPELDDEDLDLAYEADEMSLLEPEQIEALEAAAEEQEEIEAALSEASQEYGNENDTPIDPALLSLPPPAPTFFATPKRVLSERVCHTVSKVPLKPAADDTPIRPSPKKRSASISRLPAQRPSGDLKRNNTVISYSPSKATATPRARPQKQADDFEMQDACTTPTKEDTAMWSTLGTPPRTPRRDVNTALLKGAVVFVDVHTTEGADASVLFNELLSQMGARCVKSWNWNGSAEDGSKVGITHVVFKDGGKRTLERVRETGGVVACVGVGWVLDCERENKWVDEAPYAVDTSLVPRGGHRRRKSMEPRALANLNGTLVPSATPSRASNMSPTKEFLNLETPYTAKSKRRESIQWVQSPASGENDELADETLMLSPIPATPAPEMFSSYGEDGLYGDETPAGQTPFFLHNQNLVQKTAPPAKGKLFSIGGEEENENQSGLSSAFLSEKKDPSVMMRLMAARRKSLQWAPKVGSPLARGNECKPGHLERKAGVFDLGELGHSRTEKRQTSASIITMQAMGRSNSESSNPVSAVTTSFRTRARKRTAHACEACRTRKSRCDGQQPCAWCTENDVDCVYGRQQQMSGNGQGLNQGKSDKILETVLRMDALLNSIHDNLRDPTRAIRDRDSFSPNAITATTPSDQDFERVANASLPSHVSATEDLLSSTLAQPFPSLIEQFRPIFLLESKRTPLPFQSRFTRSPVFTPEEANRLIASFQATVNFWYPCVSKATLDVLFDRVQSGFTEGSCEDCLALLVLALGAASELVVKCANVEDEYRSFEVRQVQNELSNMAKVCFDEANNLLVVACMEVSTISAHLFCSFLQRPLQTWSYICIVASKCRSLLEYGTGSSNFEDEECVKRMFWSCYIIESDLLSELSHLPQTGVAEVESRTPLPSPLQTHQSNTETESSALYFLSCISIRRLLNRVHHLLYSSKTHSKNAPTTTITDSLRGMIAELSHQLLLWRETLPDFLQFEEGAKECSNQHAAFLRQRYLACKSVIYRPYVEILLHDREGVSGGEIVEGAMRCLSASCYHIGYLRSFSQTVMIDTWICSLSMTSTMFILLVSLQTPALRQTLLSQHSILDFGTHLQRLLGSWVSIVPDKSPSIQQSVRLIAEIDRLIRGGL</sequence>
<dbReference type="GO" id="GO:0008270">
    <property type="term" value="F:zinc ion binding"/>
    <property type="evidence" value="ECO:0007669"/>
    <property type="project" value="InterPro"/>
</dbReference>
<dbReference type="PANTHER" id="PTHR47785:SF1">
    <property type="entry name" value="TRANSCRIPTION FACTOR, PUTATIVE (AFU_ORTHOLOGUE AFUA_5G14530)-RELATED"/>
    <property type="match status" value="1"/>
</dbReference>
<dbReference type="GO" id="GO:0006351">
    <property type="term" value="P:DNA-templated transcription"/>
    <property type="evidence" value="ECO:0007669"/>
    <property type="project" value="InterPro"/>
</dbReference>
<dbReference type="InterPro" id="IPR001138">
    <property type="entry name" value="Zn2Cys6_DnaBD"/>
</dbReference>
<dbReference type="SUPFAM" id="SSF57701">
    <property type="entry name" value="Zn2/Cys6 DNA-binding domain"/>
    <property type="match status" value="1"/>
</dbReference>
<dbReference type="Gene3D" id="3.40.50.10190">
    <property type="entry name" value="BRCT domain"/>
    <property type="match status" value="1"/>
</dbReference>
<feature type="domain" description="BRCT" evidence="5">
    <location>
        <begin position="872"/>
        <end position="975"/>
    </location>
</feature>
<dbReference type="PROSITE" id="PS50048">
    <property type="entry name" value="ZN2_CY6_FUNGAL_2"/>
    <property type="match status" value="1"/>
</dbReference>
<dbReference type="CDD" id="cd12148">
    <property type="entry name" value="fungal_TF_MHR"/>
    <property type="match status" value="1"/>
</dbReference>
<name>A0A9N9PNH1_9HELO</name>
<proteinExistence type="predicted"/>
<feature type="compositionally biased region" description="Acidic residues" evidence="3">
    <location>
        <begin position="530"/>
        <end position="546"/>
    </location>
</feature>
<keyword evidence="2" id="KW-0539">Nucleus</keyword>
<feature type="region of interest" description="Disordered" evidence="3">
    <location>
        <begin position="779"/>
        <end position="817"/>
    </location>
</feature>
<dbReference type="Gene3D" id="4.10.240.10">
    <property type="entry name" value="Zn(2)-C6 fungal-type DNA-binding domain"/>
    <property type="match status" value="1"/>
</dbReference>
<feature type="compositionally biased region" description="Basic and acidic residues" evidence="3">
    <location>
        <begin position="157"/>
        <end position="166"/>
    </location>
</feature>
<dbReference type="GO" id="GO:0003677">
    <property type="term" value="F:DNA binding"/>
    <property type="evidence" value="ECO:0007669"/>
    <property type="project" value="InterPro"/>
</dbReference>
<dbReference type="CDD" id="cd00067">
    <property type="entry name" value="GAL4"/>
    <property type="match status" value="1"/>
</dbReference>
<keyword evidence="1" id="KW-0479">Metal-binding</keyword>
<feature type="region of interest" description="Disordered" evidence="3">
    <location>
        <begin position="1068"/>
        <end position="1088"/>
    </location>
</feature>
<feature type="domain" description="Zn(2)-C6 fungal-type" evidence="4">
    <location>
        <begin position="1232"/>
        <end position="1261"/>
    </location>
</feature>
<feature type="region of interest" description="Disordered" evidence="3">
    <location>
        <begin position="328"/>
        <end position="431"/>
    </location>
</feature>
<evidence type="ECO:0008006" key="8">
    <source>
        <dbReference type="Google" id="ProtNLM"/>
    </source>
</evidence>
<evidence type="ECO:0000259" key="4">
    <source>
        <dbReference type="PROSITE" id="PS50048"/>
    </source>
</evidence>
<feature type="compositionally biased region" description="Polar residues" evidence="3">
    <location>
        <begin position="367"/>
        <end position="402"/>
    </location>
</feature>
<dbReference type="Proteomes" id="UP000696280">
    <property type="component" value="Unassembled WGS sequence"/>
</dbReference>
<evidence type="ECO:0000256" key="2">
    <source>
        <dbReference type="ARBA" id="ARBA00023242"/>
    </source>
</evidence>
<feature type="compositionally biased region" description="Polar residues" evidence="3">
    <location>
        <begin position="510"/>
        <end position="525"/>
    </location>
</feature>
<dbReference type="InterPro" id="IPR001357">
    <property type="entry name" value="BRCT_dom"/>
</dbReference>
<evidence type="ECO:0000259" key="5">
    <source>
        <dbReference type="PROSITE" id="PS50172"/>
    </source>
</evidence>
<dbReference type="PROSITE" id="PS00463">
    <property type="entry name" value="ZN2_CY6_FUNGAL_1"/>
    <property type="match status" value="1"/>
</dbReference>
<feature type="region of interest" description="Disordered" evidence="3">
    <location>
        <begin position="1203"/>
        <end position="1223"/>
    </location>
</feature>
<feature type="compositionally biased region" description="Basic and acidic residues" evidence="3">
    <location>
        <begin position="208"/>
        <end position="220"/>
    </location>
</feature>
<dbReference type="OrthoDB" id="2384350at2759"/>
<accession>A0A9N9PNH1</accession>
<dbReference type="SUPFAM" id="SSF52113">
    <property type="entry name" value="BRCT domain"/>
    <property type="match status" value="1"/>
</dbReference>
<feature type="region of interest" description="Disordered" evidence="3">
    <location>
        <begin position="616"/>
        <end position="635"/>
    </location>
</feature>
<dbReference type="PROSITE" id="PS50172">
    <property type="entry name" value="BRCT"/>
    <property type="match status" value="1"/>
</dbReference>
<evidence type="ECO:0000256" key="3">
    <source>
        <dbReference type="SAM" id="MobiDB-lite"/>
    </source>
</evidence>
<dbReference type="CDD" id="cd17716">
    <property type="entry name" value="BRCT_microcephalin_rpt1"/>
    <property type="match status" value="1"/>
</dbReference>
<feature type="compositionally biased region" description="Polar residues" evidence="3">
    <location>
        <begin position="1203"/>
        <end position="1222"/>
    </location>
</feature>
<dbReference type="GO" id="GO:0000981">
    <property type="term" value="F:DNA-binding transcription factor activity, RNA polymerase II-specific"/>
    <property type="evidence" value="ECO:0007669"/>
    <property type="project" value="InterPro"/>
</dbReference>
<evidence type="ECO:0000313" key="7">
    <source>
        <dbReference type="Proteomes" id="UP000696280"/>
    </source>
</evidence>
<dbReference type="Pfam" id="PF04082">
    <property type="entry name" value="Fungal_trans"/>
    <property type="match status" value="1"/>
</dbReference>
<evidence type="ECO:0000256" key="1">
    <source>
        <dbReference type="ARBA" id="ARBA00022723"/>
    </source>
</evidence>
<dbReference type="PANTHER" id="PTHR47785">
    <property type="entry name" value="ZN(II)2CYS6 TRANSCRIPTION FACTOR (EUROFUNG)-RELATED-RELATED"/>
    <property type="match status" value="1"/>
</dbReference>
<feature type="region of interest" description="Disordered" evidence="3">
    <location>
        <begin position="502"/>
        <end position="601"/>
    </location>
</feature>
<dbReference type="InterPro" id="IPR053181">
    <property type="entry name" value="EcdB-like_regulator"/>
</dbReference>
<comment type="caution">
    <text evidence="6">The sequence shown here is derived from an EMBL/GenBank/DDBJ whole genome shotgun (WGS) entry which is preliminary data.</text>
</comment>
<feature type="region of interest" description="Disordered" evidence="3">
    <location>
        <begin position="822"/>
        <end position="841"/>
    </location>
</feature>
<keyword evidence="7" id="KW-1185">Reference proteome</keyword>
<dbReference type="InterPro" id="IPR036864">
    <property type="entry name" value="Zn2-C6_fun-type_DNA-bd_sf"/>
</dbReference>
<feature type="compositionally biased region" description="Basic and acidic residues" evidence="3">
    <location>
        <begin position="590"/>
        <end position="601"/>
    </location>
</feature>
<evidence type="ECO:0000313" key="6">
    <source>
        <dbReference type="EMBL" id="CAG8949703.1"/>
    </source>
</evidence>
<protein>
    <recommendedName>
        <fullName evidence="8">Zn(2)-C6 fungal-type domain-containing protein</fullName>
    </recommendedName>
</protein>
<dbReference type="InterPro" id="IPR036420">
    <property type="entry name" value="BRCT_dom_sf"/>
</dbReference>
<dbReference type="InterPro" id="IPR007219">
    <property type="entry name" value="XnlR_reg_dom"/>
</dbReference>
<dbReference type="EMBL" id="CAJVRL010000025">
    <property type="protein sequence ID" value="CAG8949703.1"/>
    <property type="molecule type" value="Genomic_DNA"/>
</dbReference>
<reference evidence="6" key="1">
    <citation type="submission" date="2021-07" db="EMBL/GenBank/DDBJ databases">
        <authorList>
            <person name="Durling M."/>
        </authorList>
    </citation>
    <scope>NUCLEOTIDE SEQUENCE</scope>
</reference>
<organism evidence="6 7">
    <name type="scientific">Hymenoscyphus fraxineus</name>
    <dbReference type="NCBI Taxonomy" id="746836"/>
    <lineage>
        <taxon>Eukaryota</taxon>
        <taxon>Fungi</taxon>
        <taxon>Dikarya</taxon>
        <taxon>Ascomycota</taxon>
        <taxon>Pezizomycotina</taxon>
        <taxon>Leotiomycetes</taxon>
        <taxon>Helotiales</taxon>
        <taxon>Helotiaceae</taxon>
        <taxon>Hymenoscyphus</taxon>
    </lineage>
</organism>
<dbReference type="Pfam" id="PF00172">
    <property type="entry name" value="Zn_clus"/>
    <property type="match status" value="1"/>
</dbReference>
<gene>
    <name evidence="6" type="ORF">HYFRA_00004021</name>
</gene>